<dbReference type="AlphaFoldDB" id="A0A1G5ZQA7"/>
<dbReference type="InterPro" id="IPR029060">
    <property type="entry name" value="PIN-like_dom_sf"/>
</dbReference>
<accession>A0A1G5ZQA7</accession>
<dbReference type="Gene3D" id="3.40.50.1010">
    <property type="entry name" value="5'-nuclease"/>
    <property type="match status" value="1"/>
</dbReference>
<proteinExistence type="inferred from homology"/>
<name>A0A1G5ZQA7_9BACT</name>
<dbReference type="Proteomes" id="UP000198756">
    <property type="component" value="Unassembled WGS sequence"/>
</dbReference>
<dbReference type="InterPro" id="IPR050556">
    <property type="entry name" value="Type_II_TA_system_RNase"/>
</dbReference>
<evidence type="ECO:0000256" key="1">
    <source>
        <dbReference type="ARBA" id="ARBA00001946"/>
    </source>
</evidence>
<evidence type="ECO:0000313" key="10">
    <source>
        <dbReference type="Proteomes" id="UP000198756"/>
    </source>
</evidence>
<evidence type="ECO:0000256" key="6">
    <source>
        <dbReference type="ARBA" id="ARBA00022842"/>
    </source>
</evidence>
<reference evidence="10" key="1">
    <citation type="submission" date="2016-10" db="EMBL/GenBank/DDBJ databases">
        <authorList>
            <person name="Varghese N."/>
            <person name="Submissions S."/>
        </authorList>
    </citation>
    <scope>NUCLEOTIDE SEQUENCE [LARGE SCALE GENOMIC DNA]</scope>
    <source>
        <strain evidence="10">DSM 22703</strain>
    </source>
</reference>
<dbReference type="Pfam" id="PF01850">
    <property type="entry name" value="PIN"/>
    <property type="match status" value="1"/>
</dbReference>
<dbReference type="PANTHER" id="PTHR33653">
    <property type="entry name" value="RIBONUCLEASE VAPC2"/>
    <property type="match status" value="1"/>
</dbReference>
<dbReference type="CDD" id="cd09881">
    <property type="entry name" value="PIN_VapC4-5_FitB-like"/>
    <property type="match status" value="1"/>
</dbReference>
<comment type="similarity">
    <text evidence="7">Belongs to the PINc/VapC protein family.</text>
</comment>
<organism evidence="9 10">
    <name type="scientific">Algoriphagus alkaliphilus</name>
    <dbReference type="NCBI Taxonomy" id="279824"/>
    <lineage>
        <taxon>Bacteria</taxon>
        <taxon>Pseudomonadati</taxon>
        <taxon>Bacteroidota</taxon>
        <taxon>Cytophagia</taxon>
        <taxon>Cytophagales</taxon>
        <taxon>Cyclobacteriaceae</taxon>
        <taxon>Algoriphagus</taxon>
    </lineage>
</organism>
<protein>
    <submittedName>
        <fullName evidence="9">tRNA(fMet)-specific endonuclease VapC</fullName>
    </submittedName>
</protein>
<evidence type="ECO:0000259" key="8">
    <source>
        <dbReference type="Pfam" id="PF01850"/>
    </source>
</evidence>
<dbReference type="STRING" id="279824.SAMN03080617_04281"/>
<keyword evidence="2" id="KW-1277">Toxin-antitoxin system</keyword>
<dbReference type="InterPro" id="IPR002716">
    <property type="entry name" value="PIN_dom"/>
</dbReference>
<dbReference type="GO" id="GO:0016787">
    <property type="term" value="F:hydrolase activity"/>
    <property type="evidence" value="ECO:0007669"/>
    <property type="project" value="UniProtKB-KW"/>
</dbReference>
<evidence type="ECO:0000256" key="4">
    <source>
        <dbReference type="ARBA" id="ARBA00022723"/>
    </source>
</evidence>
<dbReference type="SUPFAM" id="SSF88723">
    <property type="entry name" value="PIN domain-like"/>
    <property type="match status" value="1"/>
</dbReference>
<feature type="domain" description="PIN" evidence="8">
    <location>
        <begin position="5"/>
        <end position="141"/>
    </location>
</feature>
<dbReference type="OrthoDB" id="1443334at2"/>
<keyword evidence="6" id="KW-0460">Magnesium</keyword>
<dbReference type="RefSeq" id="WP_092734978.1">
    <property type="nucleotide sequence ID" value="NZ_FMXE01000054.1"/>
</dbReference>
<keyword evidence="9" id="KW-0255">Endonuclease</keyword>
<dbReference type="EMBL" id="FMXE01000054">
    <property type="protein sequence ID" value="SDA96760.1"/>
    <property type="molecule type" value="Genomic_DNA"/>
</dbReference>
<comment type="cofactor">
    <cofactor evidence="1">
        <name>Mg(2+)</name>
        <dbReference type="ChEBI" id="CHEBI:18420"/>
    </cofactor>
</comment>
<dbReference type="GO" id="GO:0004519">
    <property type="term" value="F:endonuclease activity"/>
    <property type="evidence" value="ECO:0007669"/>
    <property type="project" value="UniProtKB-KW"/>
</dbReference>
<evidence type="ECO:0000256" key="5">
    <source>
        <dbReference type="ARBA" id="ARBA00022801"/>
    </source>
</evidence>
<keyword evidence="5" id="KW-0378">Hydrolase</keyword>
<dbReference type="PANTHER" id="PTHR33653:SF1">
    <property type="entry name" value="RIBONUCLEASE VAPC2"/>
    <property type="match status" value="1"/>
</dbReference>
<dbReference type="GO" id="GO:0046872">
    <property type="term" value="F:metal ion binding"/>
    <property type="evidence" value="ECO:0007669"/>
    <property type="project" value="UniProtKB-KW"/>
</dbReference>
<keyword evidence="4" id="KW-0479">Metal-binding</keyword>
<gene>
    <name evidence="9" type="ORF">SAMN03080617_04281</name>
</gene>
<keyword evidence="3" id="KW-0540">Nuclease</keyword>
<keyword evidence="10" id="KW-1185">Reference proteome</keyword>
<evidence type="ECO:0000256" key="2">
    <source>
        <dbReference type="ARBA" id="ARBA00022649"/>
    </source>
</evidence>
<evidence type="ECO:0000313" key="9">
    <source>
        <dbReference type="EMBL" id="SDA96760.1"/>
    </source>
</evidence>
<sequence>MTRLVLDTNILIQVVRGKALATDVKALIDGIENPELYLSVVSLVEAESLAIKWKWQNQKITSLKNLMDSLICIDITANQKELLEAYVRLDAYSQSKGTDDSGKMLQGSSRNMGKNDLWIAATTYALDAELITMDGDFDHLKDIWFPIHKFKI</sequence>
<evidence type="ECO:0000256" key="3">
    <source>
        <dbReference type="ARBA" id="ARBA00022722"/>
    </source>
</evidence>
<evidence type="ECO:0000256" key="7">
    <source>
        <dbReference type="ARBA" id="ARBA00038093"/>
    </source>
</evidence>